<feature type="region of interest" description="Disordered" evidence="1">
    <location>
        <begin position="115"/>
        <end position="201"/>
    </location>
</feature>
<dbReference type="AlphaFoldDB" id="A0A812U9G6"/>
<keyword evidence="3" id="KW-1185">Reference proteome</keyword>
<feature type="compositionally biased region" description="Low complexity" evidence="1">
    <location>
        <begin position="143"/>
        <end position="154"/>
    </location>
</feature>
<dbReference type="OrthoDB" id="433749at2759"/>
<name>A0A812U9G6_9DINO</name>
<feature type="region of interest" description="Disordered" evidence="1">
    <location>
        <begin position="1"/>
        <end position="38"/>
    </location>
</feature>
<proteinExistence type="predicted"/>
<comment type="caution">
    <text evidence="2">The sequence shown here is derived from an EMBL/GenBank/DDBJ whole genome shotgun (WGS) entry which is preliminary data.</text>
</comment>
<dbReference type="Proteomes" id="UP000604046">
    <property type="component" value="Unassembled WGS sequence"/>
</dbReference>
<evidence type="ECO:0000313" key="2">
    <source>
        <dbReference type="EMBL" id="CAE7557918.1"/>
    </source>
</evidence>
<evidence type="ECO:0000256" key="1">
    <source>
        <dbReference type="SAM" id="MobiDB-lite"/>
    </source>
</evidence>
<evidence type="ECO:0000313" key="3">
    <source>
        <dbReference type="Proteomes" id="UP000604046"/>
    </source>
</evidence>
<accession>A0A812U9G6</accession>
<dbReference type="EMBL" id="CAJNDS010002657">
    <property type="protein sequence ID" value="CAE7557918.1"/>
    <property type="molecule type" value="Genomic_DNA"/>
</dbReference>
<organism evidence="2 3">
    <name type="scientific">Symbiodinium natans</name>
    <dbReference type="NCBI Taxonomy" id="878477"/>
    <lineage>
        <taxon>Eukaryota</taxon>
        <taxon>Sar</taxon>
        <taxon>Alveolata</taxon>
        <taxon>Dinophyceae</taxon>
        <taxon>Suessiales</taxon>
        <taxon>Symbiodiniaceae</taxon>
        <taxon>Symbiodinium</taxon>
    </lineage>
</organism>
<protein>
    <submittedName>
        <fullName evidence="2">Uncharacterized protein</fullName>
    </submittedName>
</protein>
<feature type="non-terminal residue" evidence="2">
    <location>
        <position position="201"/>
    </location>
</feature>
<sequence>MLWEDAGSLDSPCPQVLPALDAPQEEDDGTTQSPQEACDPERGITAFLYLNTPAWPPEWGGALRCHLGSISRDVWGDGGRLVLLREAHSYELLPSRRPQTVLMMRLEGMLVQPEPRRANPTRSSMALAPRAHASEVREEEEAVAAALADTAPARELPPVDSDRDRGPEEAGPEEAVQAADRHMAAASAENEVEKVQMTSWE</sequence>
<reference evidence="2" key="1">
    <citation type="submission" date="2021-02" db="EMBL/GenBank/DDBJ databases">
        <authorList>
            <person name="Dougan E. K."/>
            <person name="Rhodes N."/>
            <person name="Thang M."/>
            <person name="Chan C."/>
        </authorList>
    </citation>
    <scope>NUCLEOTIDE SEQUENCE</scope>
</reference>
<dbReference type="Gene3D" id="2.60.120.620">
    <property type="entry name" value="q2cbj1_9rhob like domain"/>
    <property type="match status" value="1"/>
</dbReference>
<gene>
    <name evidence="2" type="ORF">SNAT2548_LOCUS31404</name>
</gene>